<dbReference type="Pfam" id="PF13671">
    <property type="entry name" value="AAA_33"/>
    <property type="match status" value="1"/>
</dbReference>
<dbReference type="RefSeq" id="WP_185679354.1">
    <property type="nucleotide sequence ID" value="NZ_JACLAX010000008.1"/>
</dbReference>
<accession>A0A7X1KQF7</accession>
<organism evidence="1 2">
    <name type="scientific">Novosphingobium piscinae</name>
    <dbReference type="NCBI Taxonomy" id="1507448"/>
    <lineage>
        <taxon>Bacteria</taxon>
        <taxon>Pseudomonadati</taxon>
        <taxon>Pseudomonadota</taxon>
        <taxon>Alphaproteobacteria</taxon>
        <taxon>Sphingomonadales</taxon>
        <taxon>Sphingomonadaceae</taxon>
        <taxon>Novosphingobium</taxon>
    </lineage>
</organism>
<reference evidence="1 2" key="1">
    <citation type="submission" date="2020-08" db="EMBL/GenBank/DDBJ databases">
        <title>The genome sequence of type strain Novosphingobium piscinae KCTC 42194.</title>
        <authorList>
            <person name="Liu Y."/>
        </authorList>
    </citation>
    <scope>NUCLEOTIDE SEQUENCE [LARGE SCALE GENOMIC DNA]</scope>
    <source>
        <strain evidence="1 2">KCTC 42194</strain>
    </source>
</reference>
<dbReference type="EMBL" id="JACLAX010000008">
    <property type="protein sequence ID" value="MBC2669495.1"/>
    <property type="molecule type" value="Genomic_DNA"/>
</dbReference>
<keyword evidence="2" id="KW-1185">Reference proteome</keyword>
<gene>
    <name evidence="1" type="ORF">H7F53_10100</name>
</gene>
<dbReference type="InterPro" id="IPR027417">
    <property type="entry name" value="P-loop_NTPase"/>
</dbReference>
<dbReference type="GO" id="GO:0005524">
    <property type="term" value="F:ATP binding"/>
    <property type="evidence" value="ECO:0007669"/>
    <property type="project" value="UniProtKB-KW"/>
</dbReference>
<dbReference type="Gene3D" id="3.40.50.300">
    <property type="entry name" value="P-loop containing nucleotide triphosphate hydrolases"/>
    <property type="match status" value="1"/>
</dbReference>
<keyword evidence="1" id="KW-0067">ATP-binding</keyword>
<keyword evidence="1" id="KW-0547">Nucleotide-binding</keyword>
<dbReference type="SUPFAM" id="SSF52540">
    <property type="entry name" value="P-loop containing nucleoside triphosphate hydrolases"/>
    <property type="match status" value="1"/>
</dbReference>
<protein>
    <submittedName>
        <fullName evidence="1">ATP-binding protein</fullName>
    </submittedName>
</protein>
<comment type="caution">
    <text evidence="1">The sequence shown here is derived from an EMBL/GenBank/DDBJ whole genome shotgun (WGS) entry which is preliminary data.</text>
</comment>
<sequence length="176" mass="19708">MTGQSPIPLIHLITGATGAGKTTYALALAARCDGLRFSIDDWMTTLFWMDSPSPIRHDWALERIARCESLIGEQVRQLAALGIPAILDLGFTTANHRRAFADLARQMGLTAQLHWLDVPAEIRWTRVQARNAQRGETFRMTVDRAMFDFMEDLWEPPGADEMERLAGVRISSPLAD</sequence>
<dbReference type="Proteomes" id="UP000551327">
    <property type="component" value="Unassembled WGS sequence"/>
</dbReference>
<dbReference type="AlphaFoldDB" id="A0A7X1KQF7"/>
<name>A0A7X1KQF7_9SPHN</name>
<proteinExistence type="predicted"/>
<evidence type="ECO:0000313" key="1">
    <source>
        <dbReference type="EMBL" id="MBC2669495.1"/>
    </source>
</evidence>
<evidence type="ECO:0000313" key="2">
    <source>
        <dbReference type="Proteomes" id="UP000551327"/>
    </source>
</evidence>